<dbReference type="GO" id="GO:0004074">
    <property type="term" value="F:biliverdin reductase [NAD(P)H] activity"/>
    <property type="evidence" value="ECO:0007669"/>
    <property type="project" value="TreeGrafter"/>
</dbReference>
<dbReference type="PANTHER" id="PTHR43355:SF2">
    <property type="entry name" value="FLAVIN REDUCTASE (NADPH)"/>
    <property type="match status" value="1"/>
</dbReference>
<dbReference type="InterPro" id="IPR016040">
    <property type="entry name" value="NAD(P)-bd_dom"/>
</dbReference>
<protein>
    <submittedName>
        <fullName evidence="2">Nucleoside-diphosphate-sugar epimerase</fullName>
    </submittedName>
</protein>
<dbReference type="RefSeq" id="WP_100455969.1">
    <property type="nucleotide sequence ID" value="NZ_UHID01000005.1"/>
</dbReference>
<evidence type="ECO:0000259" key="1">
    <source>
        <dbReference type="Pfam" id="PF13460"/>
    </source>
</evidence>
<dbReference type="GeneID" id="95071783"/>
<evidence type="ECO:0000313" key="3">
    <source>
        <dbReference type="Proteomes" id="UP000254150"/>
    </source>
</evidence>
<dbReference type="Proteomes" id="UP000254150">
    <property type="component" value="Unassembled WGS sequence"/>
</dbReference>
<sequence>MNLTVFGATGRAGRALLTAAGAAGLATTAHVRDPARLAGAPAGRIVTGSVFERDTVLDALDGADAVVVAFGLRRRERRTPLYAQGTRHVVDAMHLLGVHRLLVVSEAAYGDHVQGAVQRGLAKLYGTVAAPAVRGRREQDAVVTASGLDWTVVRPTVLTEGPPRGYRPPATAPRRADTYRLTYADLAELILQALPDPATYRRSLYP</sequence>
<dbReference type="EMBL" id="UHID01000005">
    <property type="protein sequence ID" value="SUP36420.1"/>
    <property type="molecule type" value="Genomic_DNA"/>
</dbReference>
<proteinExistence type="predicted"/>
<dbReference type="GO" id="GO:0042602">
    <property type="term" value="F:riboflavin reductase (NADPH) activity"/>
    <property type="evidence" value="ECO:0007669"/>
    <property type="project" value="TreeGrafter"/>
</dbReference>
<dbReference type="InterPro" id="IPR051606">
    <property type="entry name" value="Polyketide_Oxido-like"/>
</dbReference>
<dbReference type="SUPFAM" id="SSF51735">
    <property type="entry name" value="NAD(P)-binding Rossmann-fold domains"/>
    <property type="match status" value="1"/>
</dbReference>
<dbReference type="Pfam" id="PF13460">
    <property type="entry name" value="NAD_binding_10"/>
    <property type="match status" value="1"/>
</dbReference>
<evidence type="ECO:0000313" key="2">
    <source>
        <dbReference type="EMBL" id="SUP36420.1"/>
    </source>
</evidence>
<name>A0A380NBC3_STRGR</name>
<dbReference type="InterPro" id="IPR036291">
    <property type="entry name" value="NAD(P)-bd_dom_sf"/>
</dbReference>
<reference evidence="2 3" key="1">
    <citation type="submission" date="2018-06" db="EMBL/GenBank/DDBJ databases">
        <authorList>
            <consortium name="Pathogen Informatics"/>
            <person name="Doyle S."/>
        </authorList>
    </citation>
    <scope>NUCLEOTIDE SEQUENCE [LARGE SCALE GENOMIC DNA]</scope>
    <source>
        <strain evidence="2 3">NCTC7807</strain>
    </source>
</reference>
<dbReference type="AlphaFoldDB" id="A0A380NBC3"/>
<dbReference type="Gene3D" id="3.40.50.720">
    <property type="entry name" value="NAD(P)-binding Rossmann-like Domain"/>
    <property type="match status" value="1"/>
</dbReference>
<dbReference type="PANTHER" id="PTHR43355">
    <property type="entry name" value="FLAVIN REDUCTASE (NADPH)"/>
    <property type="match status" value="1"/>
</dbReference>
<accession>A0A380NBC3</accession>
<organism evidence="2 3">
    <name type="scientific">Streptomyces griseus</name>
    <dbReference type="NCBI Taxonomy" id="1911"/>
    <lineage>
        <taxon>Bacteria</taxon>
        <taxon>Bacillati</taxon>
        <taxon>Actinomycetota</taxon>
        <taxon>Actinomycetes</taxon>
        <taxon>Kitasatosporales</taxon>
        <taxon>Streptomycetaceae</taxon>
        <taxon>Streptomyces</taxon>
    </lineage>
</organism>
<feature type="domain" description="NAD(P)-binding" evidence="1">
    <location>
        <begin position="7"/>
        <end position="197"/>
    </location>
</feature>
<gene>
    <name evidence="2" type="ORF">NCTC7807_02274</name>
</gene>